<proteinExistence type="predicted"/>
<organism evidence="1 2">
    <name type="scientific">Undibacterium terreum</name>
    <dbReference type="NCBI Taxonomy" id="1224302"/>
    <lineage>
        <taxon>Bacteria</taxon>
        <taxon>Pseudomonadati</taxon>
        <taxon>Pseudomonadota</taxon>
        <taxon>Betaproteobacteria</taxon>
        <taxon>Burkholderiales</taxon>
        <taxon>Oxalobacteraceae</taxon>
        <taxon>Undibacterium</taxon>
    </lineage>
</organism>
<accession>A0A916UKL8</accession>
<comment type="caution">
    <text evidence="1">The sequence shown here is derived from an EMBL/GenBank/DDBJ whole genome shotgun (WGS) entry which is preliminary data.</text>
</comment>
<evidence type="ECO:0000313" key="2">
    <source>
        <dbReference type="Proteomes" id="UP000637423"/>
    </source>
</evidence>
<reference evidence="1" key="1">
    <citation type="journal article" date="2014" name="Int. J. Syst. Evol. Microbiol.">
        <title>Complete genome sequence of Corynebacterium casei LMG S-19264T (=DSM 44701T), isolated from a smear-ripened cheese.</title>
        <authorList>
            <consortium name="US DOE Joint Genome Institute (JGI-PGF)"/>
            <person name="Walter F."/>
            <person name="Albersmeier A."/>
            <person name="Kalinowski J."/>
            <person name="Ruckert C."/>
        </authorList>
    </citation>
    <scope>NUCLEOTIDE SEQUENCE</scope>
    <source>
        <strain evidence="1">CGMCC 1.10998</strain>
    </source>
</reference>
<protein>
    <submittedName>
        <fullName evidence="1">Uncharacterized protein</fullName>
    </submittedName>
</protein>
<reference evidence="1" key="2">
    <citation type="submission" date="2020-09" db="EMBL/GenBank/DDBJ databases">
        <authorList>
            <person name="Sun Q."/>
            <person name="Zhou Y."/>
        </authorList>
    </citation>
    <scope>NUCLEOTIDE SEQUENCE</scope>
    <source>
        <strain evidence="1">CGMCC 1.10998</strain>
    </source>
</reference>
<gene>
    <name evidence="1" type="ORF">GCM10011396_23400</name>
</gene>
<evidence type="ECO:0000313" key="1">
    <source>
        <dbReference type="EMBL" id="GGC75466.1"/>
    </source>
</evidence>
<dbReference type="AlphaFoldDB" id="A0A916UKL8"/>
<dbReference type="EMBL" id="BMED01000002">
    <property type="protein sequence ID" value="GGC75466.1"/>
    <property type="molecule type" value="Genomic_DNA"/>
</dbReference>
<keyword evidence="2" id="KW-1185">Reference proteome</keyword>
<dbReference type="Proteomes" id="UP000637423">
    <property type="component" value="Unassembled WGS sequence"/>
</dbReference>
<sequence length="77" mass="8567">MKIIWPLQATEDADRAAALGNAILYAEEPLSPLLELALVPKSAATDIVEALQQIWYDNDMNKQLFSIASYLVINIHI</sequence>
<name>A0A916UKL8_9BURK</name>